<dbReference type="InterPro" id="IPR011257">
    <property type="entry name" value="DNA_glycosylase"/>
</dbReference>
<dbReference type="Pfam" id="PF03352">
    <property type="entry name" value="Adenine_glyco"/>
    <property type="match status" value="1"/>
</dbReference>
<dbReference type="Proteomes" id="UP000253940">
    <property type="component" value="Chromosome"/>
</dbReference>
<dbReference type="GO" id="GO:0046872">
    <property type="term" value="F:metal ion binding"/>
    <property type="evidence" value="ECO:0007669"/>
    <property type="project" value="UniProtKB-KW"/>
</dbReference>
<gene>
    <name evidence="2" type="ORF">HYN46_02440</name>
</gene>
<feature type="binding site" evidence="1">
    <location>
        <position position="21"/>
    </location>
    <ligand>
        <name>Zn(2+)</name>
        <dbReference type="ChEBI" id="CHEBI:29105"/>
    </ligand>
</feature>
<sequence length="201" mass="22468">MTLASISDVQPSTATAPLSRCGWCGDDPLYQAYHDTEWGRPQFDPVKLFEKICLEGQQAGLSWITVLRKRAHYRKRFFDFDPVKVAALTDDDLAELVTDAGLIRHIGKLSAIRDNAKAYLALQAQGIDFSSWLWSFVEGKTIVNTWTSFREVPAKTAPSSAMSKALKKAGFRFVGETTCYAMMQSVGMVNDHELSCHVRNI</sequence>
<feature type="binding site" evidence="1">
    <location>
        <position position="34"/>
    </location>
    <ligand>
        <name>Zn(2+)</name>
        <dbReference type="ChEBI" id="CHEBI:29105"/>
    </ligand>
</feature>
<dbReference type="InterPro" id="IPR052891">
    <property type="entry name" value="DNA-3mA_glycosylase"/>
</dbReference>
<keyword evidence="1" id="KW-0479">Metal-binding</keyword>
<dbReference type="PANTHER" id="PTHR30037">
    <property type="entry name" value="DNA-3-METHYLADENINE GLYCOSYLASE 1"/>
    <property type="match status" value="1"/>
</dbReference>
<dbReference type="Gene3D" id="1.10.340.30">
    <property type="entry name" value="Hypothetical protein, domain 2"/>
    <property type="match status" value="1"/>
</dbReference>
<evidence type="ECO:0000256" key="1">
    <source>
        <dbReference type="PIRSR" id="PIRSR604597-1"/>
    </source>
</evidence>
<dbReference type="InterPro" id="IPR005019">
    <property type="entry name" value="Adenine_glyco"/>
</dbReference>
<accession>A0A345P3H5</accession>
<dbReference type="PANTHER" id="PTHR30037:SF4">
    <property type="entry name" value="DNA-3-METHYLADENINE GLYCOSYLASE I"/>
    <property type="match status" value="1"/>
</dbReference>
<keyword evidence="3" id="KW-1185">Reference proteome</keyword>
<dbReference type="AlphaFoldDB" id="A0A345P3H5"/>
<dbReference type="OrthoDB" id="9807664at2"/>
<reference evidence="2 3" key="1">
    <citation type="submission" date="2018-07" db="EMBL/GenBank/DDBJ databases">
        <title>Genome sequencing of Moraxellaceae gen. HYN0046.</title>
        <authorList>
            <person name="Kim M."/>
            <person name="Yi H."/>
        </authorList>
    </citation>
    <scope>NUCLEOTIDE SEQUENCE [LARGE SCALE GENOMIC DNA]</scope>
    <source>
        <strain evidence="2 3">HYN0046</strain>
    </source>
</reference>
<dbReference type="SUPFAM" id="SSF48150">
    <property type="entry name" value="DNA-glycosylase"/>
    <property type="match status" value="1"/>
</dbReference>
<dbReference type="GO" id="GO:0006284">
    <property type="term" value="P:base-excision repair"/>
    <property type="evidence" value="ECO:0007669"/>
    <property type="project" value="InterPro"/>
</dbReference>
<feature type="binding site" evidence="1">
    <location>
        <position position="196"/>
    </location>
    <ligand>
        <name>Zn(2+)</name>
        <dbReference type="ChEBI" id="CHEBI:29105"/>
    </ligand>
</feature>
<name>A0A345P3H5_9GAMM</name>
<dbReference type="EMBL" id="CP031222">
    <property type="protein sequence ID" value="AXI01834.1"/>
    <property type="molecule type" value="Genomic_DNA"/>
</dbReference>
<evidence type="ECO:0000313" key="3">
    <source>
        <dbReference type="Proteomes" id="UP000253940"/>
    </source>
</evidence>
<proteinExistence type="predicted"/>
<dbReference type="NCBIfam" id="TIGR00624">
    <property type="entry name" value="tag"/>
    <property type="match status" value="1"/>
</dbReference>
<keyword evidence="1" id="KW-0862">Zinc</keyword>
<feature type="binding site" evidence="1">
    <location>
        <position position="192"/>
    </location>
    <ligand>
        <name>Zn(2+)</name>
        <dbReference type="ChEBI" id="CHEBI:29105"/>
    </ligand>
</feature>
<protein>
    <submittedName>
        <fullName evidence="2">DNA-3-methyladenine glycosylase I</fullName>
    </submittedName>
</protein>
<dbReference type="KEGG" id="mbah:HYN46_02440"/>
<dbReference type="InterPro" id="IPR004597">
    <property type="entry name" value="Tag"/>
</dbReference>
<evidence type="ECO:0000313" key="2">
    <source>
        <dbReference type="EMBL" id="AXI01834.1"/>
    </source>
</evidence>
<organism evidence="2 3">
    <name type="scientific">Aquirhabdus parva</name>
    <dbReference type="NCBI Taxonomy" id="2283318"/>
    <lineage>
        <taxon>Bacteria</taxon>
        <taxon>Pseudomonadati</taxon>
        <taxon>Pseudomonadota</taxon>
        <taxon>Gammaproteobacteria</taxon>
        <taxon>Moraxellales</taxon>
        <taxon>Moraxellaceae</taxon>
        <taxon>Aquirhabdus</taxon>
    </lineage>
</organism>
<dbReference type="GO" id="GO:0008725">
    <property type="term" value="F:DNA-3-methyladenine glycosylase activity"/>
    <property type="evidence" value="ECO:0007669"/>
    <property type="project" value="InterPro"/>
</dbReference>